<sequence>MENINQSLWEWLTWVFKRGTEAQCRLFCYALWLIWFSRNRLMPRVTI</sequence>
<dbReference type="EMBL" id="KN451751">
    <property type="protein sequence ID" value="KHG29753.1"/>
    <property type="molecule type" value="Genomic_DNA"/>
</dbReference>
<dbReference type="AlphaFoldDB" id="A0A0B0PTH2"/>
<gene>
    <name evidence="1" type="ORF">F383_15557</name>
</gene>
<organism evidence="1 2">
    <name type="scientific">Gossypium arboreum</name>
    <name type="common">Tree cotton</name>
    <name type="synonym">Gossypium nanking</name>
    <dbReference type="NCBI Taxonomy" id="29729"/>
    <lineage>
        <taxon>Eukaryota</taxon>
        <taxon>Viridiplantae</taxon>
        <taxon>Streptophyta</taxon>
        <taxon>Embryophyta</taxon>
        <taxon>Tracheophyta</taxon>
        <taxon>Spermatophyta</taxon>
        <taxon>Magnoliopsida</taxon>
        <taxon>eudicotyledons</taxon>
        <taxon>Gunneridae</taxon>
        <taxon>Pentapetalae</taxon>
        <taxon>rosids</taxon>
        <taxon>malvids</taxon>
        <taxon>Malvales</taxon>
        <taxon>Malvaceae</taxon>
        <taxon>Malvoideae</taxon>
        <taxon>Gossypium</taxon>
    </lineage>
</organism>
<protein>
    <submittedName>
        <fullName evidence="1">ATP synthase subunit b</fullName>
    </submittedName>
</protein>
<name>A0A0B0PTH2_GOSAR</name>
<proteinExistence type="predicted"/>
<evidence type="ECO:0000313" key="2">
    <source>
        <dbReference type="Proteomes" id="UP000032142"/>
    </source>
</evidence>
<reference evidence="2" key="1">
    <citation type="submission" date="2014-09" db="EMBL/GenBank/DDBJ databases">
        <authorList>
            <person name="Mudge J."/>
            <person name="Ramaraj T."/>
            <person name="Lindquist I.E."/>
            <person name="Bharti A.K."/>
            <person name="Sundararajan A."/>
            <person name="Cameron C.T."/>
            <person name="Woodward J.E."/>
            <person name="May G.D."/>
            <person name="Brubaker C."/>
            <person name="Broadhvest J."/>
            <person name="Wilkins T.A."/>
        </authorList>
    </citation>
    <scope>NUCLEOTIDE SEQUENCE</scope>
    <source>
        <strain evidence="2">cv. AKA8401</strain>
    </source>
</reference>
<evidence type="ECO:0000313" key="1">
    <source>
        <dbReference type="EMBL" id="KHG29753.1"/>
    </source>
</evidence>
<accession>A0A0B0PTH2</accession>
<keyword evidence="2" id="KW-1185">Reference proteome</keyword>
<dbReference type="Proteomes" id="UP000032142">
    <property type="component" value="Unassembled WGS sequence"/>
</dbReference>